<feature type="region of interest" description="Disordered" evidence="1">
    <location>
        <begin position="18"/>
        <end position="47"/>
    </location>
</feature>
<dbReference type="OrthoDB" id="5876240at2759"/>
<sequence length="151" mass="17394">MDSKRLYFQQQSFLIRIKKNRTPQSPNGSTRPDQNDMGDNQQCHDGNKVHKIEPLLKMFIKKRQEIYVPGKVVCIDESLIPFRGCLLIKHFLISEENNFKPDSIHDLARWSRRPLGRNSRRNSSENKIHPGGEVPSLLDGSNVLVQSLDIC</sequence>
<reference evidence="3" key="1">
    <citation type="journal article" date="2016" name="Pestic. Biochem. Physiol.">
        <title>Identification of glutathione S-transferase genes in Leptinotarsa decemlineata and their expression patterns under stress of three insecticides.</title>
        <authorList>
            <person name="Han J.B."/>
            <person name="Li G.Q."/>
            <person name="Wan P.J."/>
            <person name="Zhu T.T."/>
            <person name="Meng Q.W."/>
        </authorList>
    </citation>
    <scope>NUCLEOTIDE SEQUENCE</scope>
</reference>
<dbReference type="Pfam" id="PF13843">
    <property type="entry name" value="DDE_Tnp_1_7"/>
    <property type="match status" value="1"/>
</dbReference>
<feature type="compositionally biased region" description="Polar residues" evidence="1">
    <location>
        <begin position="22"/>
        <end position="44"/>
    </location>
</feature>
<proteinExistence type="evidence at transcript level"/>
<organism evidence="3">
    <name type="scientific">Leptinotarsa decemlineata</name>
    <name type="common">Colorado potato beetle</name>
    <name type="synonym">Doryphora decemlineata</name>
    <dbReference type="NCBI Taxonomy" id="7539"/>
    <lineage>
        <taxon>Eukaryota</taxon>
        <taxon>Metazoa</taxon>
        <taxon>Ecdysozoa</taxon>
        <taxon>Arthropoda</taxon>
        <taxon>Hexapoda</taxon>
        <taxon>Insecta</taxon>
        <taxon>Pterygota</taxon>
        <taxon>Neoptera</taxon>
        <taxon>Endopterygota</taxon>
        <taxon>Coleoptera</taxon>
        <taxon>Polyphaga</taxon>
        <taxon>Cucujiformia</taxon>
        <taxon>Chrysomeloidea</taxon>
        <taxon>Chrysomelidae</taxon>
        <taxon>Chrysomelinae</taxon>
        <taxon>Doryphorini</taxon>
        <taxon>Leptinotarsa</taxon>
    </lineage>
</organism>
<dbReference type="InterPro" id="IPR029526">
    <property type="entry name" value="PGBD"/>
</dbReference>
<feature type="region of interest" description="Disordered" evidence="1">
    <location>
        <begin position="115"/>
        <end position="134"/>
    </location>
</feature>
<dbReference type="GO" id="GO:0016740">
    <property type="term" value="F:transferase activity"/>
    <property type="evidence" value="ECO:0007669"/>
    <property type="project" value="UniProtKB-KW"/>
</dbReference>
<feature type="domain" description="PiggyBac transposable element-derived protein" evidence="2">
    <location>
        <begin position="41"/>
        <end position="86"/>
    </location>
</feature>
<name>A0A1P8PEV3_LEPDE</name>
<evidence type="ECO:0000256" key="1">
    <source>
        <dbReference type="SAM" id="MobiDB-lite"/>
    </source>
</evidence>
<evidence type="ECO:0000259" key="2">
    <source>
        <dbReference type="Pfam" id="PF13843"/>
    </source>
</evidence>
<keyword evidence="3" id="KW-0808">Transferase</keyword>
<accession>A0A1P8PEV3</accession>
<dbReference type="AlphaFoldDB" id="A0A1P8PEV3"/>
<reference evidence="3" key="2">
    <citation type="submission" date="2016-01" db="EMBL/GenBank/DDBJ databases">
        <authorList>
            <person name="Oliw E.H."/>
        </authorList>
    </citation>
    <scope>NUCLEOTIDE SEQUENCE</scope>
</reference>
<protein>
    <submittedName>
        <fullName evidence="3">Putative glutathione S-transferase theta class member 1</fullName>
    </submittedName>
</protein>
<evidence type="ECO:0000313" key="3">
    <source>
        <dbReference type="EMBL" id="APX61051.1"/>
    </source>
</evidence>
<dbReference type="CDD" id="cd00570">
    <property type="entry name" value="GST_N_family"/>
    <property type="match status" value="1"/>
</dbReference>
<dbReference type="KEGG" id="ldc:111514171"/>
<dbReference type="EMBL" id="KU522332">
    <property type="protein sequence ID" value="APX61051.1"/>
    <property type="molecule type" value="mRNA"/>
</dbReference>